<organism evidence="1 2">
    <name type="scientific">Streptomyces reniochalinae</name>
    <dbReference type="NCBI Taxonomy" id="2250578"/>
    <lineage>
        <taxon>Bacteria</taxon>
        <taxon>Bacillati</taxon>
        <taxon>Actinomycetota</taxon>
        <taxon>Actinomycetes</taxon>
        <taxon>Kitasatosporales</taxon>
        <taxon>Streptomycetaceae</taxon>
        <taxon>Streptomyces</taxon>
    </lineage>
</organism>
<sequence length="672" mass="71758">MGEFTGVDPYRLRELANALKSLADTLEQEGKTVRDLFAKWEGAVGQSVLTQQTAQVGDDARNMALRADWAFTLLTQPRFVAENGPLPHSWVHIPWDISEIDPGKQGGLDARTLLAALDSPDVSQSRTTVRMLSQSLADHADDPAYLAAFMNAGGLDAAARAARFLHSQDGTHGQAVLSPESEQILRRFGQAVQTATSLAGQGKIQLTPRYLEKLTKPGDGDMWSVGMLFKYGPKGGKWDAKVLSAVGGAMLDWRSRQQMRPHYSPPAMTVGGYVPGGYVESEHPWYENLGLNVSYLSVGADDAAARIGGIAANDPSLVLMRRVSENAAASRQLLTGPDGVKHAEALVDDRWHTPGPQSFDDAQWPAAVITAATTDRTGHPAQSAEAAANIINAGAAEYGEEKNKSAYDTSQYPVPAGITRALSQVFAAYVPDFAESHGMGKNQPAAAATGTGNAGRLIVGHQTASHFLSMIMQNKDDAGNVVNAVNAQISLTAARGMDSPEARTYLENLAELQGGVTTAAHHVGLDAEKLKDEANKKTVLWVDSLGGAVTAIPGLPIEGEWVQTAIAGALPAIKESFSTDNAQKYQEGAETTFYDDQSAMRLPLLRGLLIGGKIAPPQGHPEWADGQLSLKSAQDLTDFNSWWQQVAKQQGGRLDRFDDGMRAAFALGNSAD</sequence>
<accession>A0A367EB47</accession>
<evidence type="ECO:0000313" key="2">
    <source>
        <dbReference type="Proteomes" id="UP000253507"/>
    </source>
</evidence>
<evidence type="ECO:0000313" key="1">
    <source>
        <dbReference type="EMBL" id="RCG15286.1"/>
    </source>
</evidence>
<name>A0A367EB47_9ACTN</name>
<proteinExistence type="predicted"/>
<protein>
    <submittedName>
        <fullName evidence="1">Uncharacterized protein</fullName>
    </submittedName>
</protein>
<comment type="caution">
    <text evidence="1">The sequence shown here is derived from an EMBL/GenBank/DDBJ whole genome shotgun (WGS) entry which is preliminary data.</text>
</comment>
<dbReference type="OrthoDB" id="3492988at2"/>
<dbReference type="EMBL" id="QOIM01000041">
    <property type="protein sequence ID" value="RCG15286.1"/>
    <property type="molecule type" value="Genomic_DNA"/>
</dbReference>
<gene>
    <name evidence="1" type="ORF">DQ392_24135</name>
</gene>
<dbReference type="Proteomes" id="UP000253507">
    <property type="component" value="Unassembled WGS sequence"/>
</dbReference>
<dbReference type="RefSeq" id="WP_114017813.1">
    <property type="nucleotide sequence ID" value="NZ_QOIM01000041.1"/>
</dbReference>
<reference evidence="1 2" key="1">
    <citation type="submission" date="2018-06" db="EMBL/GenBank/DDBJ databases">
        <title>Streptomyces reniochalinae sp. nov. and Streptomyces diacarnus sp. nov. from marine sponges.</title>
        <authorList>
            <person name="Li L."/>
        </authorList>
    </citation>
    <scope>NUCLEOTIDE SEQUENCE [LARGE SCALE GENOMIC DNA]</scope>
    <source>
        <strain evidence="1 2">LHW50302</strain>
    </source>
</reference>
<keyword evidence="2" id="KW-1185">Reference proteome</keyword>
<dbReference type="AlphaFoldDB" id="A0A367EB47"/>